<dbReference type="PROSITE" id="PS50263">
    <property type="entry name" value="CN_HYDROLASE"/>
    <property type="match status" value="1"/>
</dbReference>
<evidence type="ECO:0000313" key="10">
    <source>
        <dbReference type="EMBL" id="UYP45420.1"/>
    </source>
</evidence>
<accession>A0ABY6HPH0</accession>
<protein>
    <submittedName>
        <fullName evidence="10">Apolipoprotein N-acyltransferase</fullName>
        <ecNumber evidence="10">2.3.1.269</ecNumber>
    </submittedName>
</protein>
<dbReference type="InterPro" id="IPR003010">
    <property type="entry name" value="C-N_Hydrolase"/>
</dbReference>
<keyword evidence="3 10" id="KW-0808">Transferase</keyword>
<dbReference type="InterPro" id="IPR004563">
    <property type="entry name" value="Apolipo_AcylTrfase"/>
</dbReference>
<evidence type="ECO:0000256" key="2">
    <source>
        <dbReference type="ARBA" id="ARBA00022475"/>
    </source>
</evidence>
<keyword evidence="5 8" id="KW-1133">Transmembrane helix</keyword>
<keyword evidence="2" id="KW-1003">Cell membrane</keyword>
<sequence length="508" mass="57836">MSKITNNNKQTKNVICLLAGAFVYTFVGWHWNISLAAWISIPLIMCYFRSQDRFLNQLLIVPVLSVPGFLKMVNGWDMELYLAITIAILAVVILVFIPLIVDKILERRFSMIISSFIFPSMVVLTEFLLTLTPLGTGMSLGATQFDHQAILQVTSLTGIWGLSFLISWTASIINKLWEQINEKNSSKLLLAHSPLKVRKKLIKVYSVVVVVILTFGTFRLALFEPRSETVRIASISVPHKQNYWGEIVDQKTPTETSTSFKTEFVQIEEQLFNLSQKAVDAGAKIVFWSEGNDVFYEDQEDSFLNRCKQFAATNQIYFIPAVLKLYYGSYVSDNMAYMITPEGEIAFDYIKTISWYETTSDGIIDYIDTIYGRISITICFDNDFPNFIRQAGKNNVDILLVPAFDTEVIKDYHTKSSMIRGVENGMSVIRQSNTGVSMGIDYYGNILSYQDFFKTNECLMFTDLPTNGIKTGYSFLGDWLVYISLLFISGLIAWSIFSTITFNRKLRE</sequence>
<name>A0ABY6HPH0_9ARCH</name>
<proteinExistence type="predicted"/>
<evidence type="ECO:0000256" key="7">
    <source>
        <dbReference type="ARBA" id="ARBA00023315"/>
    </source>
</evidence>
<feature type="transmembrane region" description="Helical" evidence="8">
    <location>
        <begin position="149"/>
        <end position="173"/>
    </location>
</feature>
<feature type="domain" description="CN hydrolase" evidence="9">
    <location>
        <begin position="248"/>
        <end position="466"/>
    </location>
</feature>
<dbReference type="EMBL" id="CP104013">
    <property type="protein sequence ID" value="UYP45420.1"/>
    <property type="molecule type" value="Genomic_DNA"/>
</dbReference>
<dbReference type="Pfam" id="PF20154">
    <property type="entry name" value="LNT_N"/>
    <property type="match status" value="1"/>
</dbReference>
<feature type="transmembrane region" description="Helical" evidence="8">
    <location>
        <begin position="479"/>
        <end position="502"/>
    </location>
</feature>
<dbReference type="Pfam" id="PF00795">
    <property type="entry name" value="CN_hydrolase"/>
    <property type="match status" value="1"/>
</dbReference>
<evidence type="ECO:0000259" key="9">
    <source>
        <dbReference type="PROSITE" id="PS50263"/>
    </source>
</evidence>
<keyword evidence="11" id="KW-1185">Reference proteome</keyword>
<organism evidence="10 11">
    <name type="scientific">Candidatus Lokiarchaeum ossiferum</name>
    <dbReference type="NCBI Taxonomy" id="2951803"/>
    <lineage>
        <taxon>Archaea</taxon>
        <taxon>Promethearchaeati</taxon>
        <taxon>Promethearchaeota</taxon>
        <taxon>Promethearchaeia</taxon>
        <taxon>Promethearchaeales</taxon>
        <taxon>Promethearchaeaceae</taxon>
        <taxon>Candidatus Lokiarchaeum</taxon>
    </lineage>
</organism>
<dbReference type="EC" id="2.3.1.269" evidence="10"/>
<feature type="transmembrane region" description="Helical" evidence="8">
    <location>
        <begin position="204"/>
        <end position="222"/>
    </location>
</feature>
<dbReference type="Proteomes" id="UP001208689">
    <property type="component" value="Chromosome"/>
</dbReference>
<keyword evidence="7 10" id="KW-0012">Acyltransferase</keyword>
<evidence type="ECO:0000256" key="3">
    <source>
        <dbReference type="ARBA" id="ARBA00022679"/>
    </source>
</evidence>
<dbReference type="Gene3D" id="3.60.110.10">
    <property type="entry name" value="Carbon-nitrogen hydrolase"/>
    <property type="match status" value="1"/>
</dbReference>
<evidence type="ECO:0000313" key="11">
    <source>
        <dbReference type="Proteomes" id="UP001208689"/>
    </source>
</evidence>
<dbReference type="PANTHER" id="PTHR38686">
    <property type="entry name" value="APOLIPOPROTEIN N-ACYLTRANSFERASE"/>
    <property type="match status" value="1"/>
</dbReference>
<reference evidence="10" key="1">
    <citation type="submission" date="2022-09" db="EMBL/GenBank/DDBJ databases">
        <title>Actin cytoskeleton and complex cell architecture in an #Asgard archaeon.</title>
        <authorList>
            <person name="Ponce Toledo R.I."/>
            <person name="Schleper C."/>
            <person name="Rodrigues Oliveira T."/>
            <person name="Wollweber F."/>
            <person name="Xu J."/>
            <person name="Rittmann S."/>
            <person name="Klingl A."/>
            <person name="Pilhofer M."/>
        </authorList>
    </citation>
    <scope>NUCLEOTIDE SEQUENCE</scope>
    <source>
        <strain evidence="10">B-35</strain>
    </source>
</reference>
<feature type="transmembrane region" description="Helical" evidence="8">
    <location>
        <begin position="108"/>
        <end position="129"/>
    </location>
</feature>
<dbReference type="PANTHER" id="PTHR38686:SF1">
    <property type="entry name" value="APOLIPOPROTEIN N-ACYLTRANSFERASE"/>
    <property type="match status" value="1"/>
</dbReference>
<comment type="subcellular location">
    <subcellularLocation>
        <location evidence="1">Cell membrane</location>
        <topology evidence="1">Multi-pass membrane protein</topology>
    </subcellularLocation>
</comment>
<evidence type="ECO:0000256" key="5">
    <source>
        <dbReference type="ARBA" id="ARBA00022989"/>
    </source>
</evidence>
<keyword evidence="6 8" id="KW-0472">Membrane</keyword>
<dbReference type="SUPFAM" id="SSF56317">
    <property type="entry name" value="Carbon-nitrogen hydrolase"/>
    <property type="match status" value="1"/>
</dbReference>
<evidence type="ECO:0000256" key="1">
    <source>
        <dbReference type="ARBA" id="ARBA00004651"/>
    </source>
</evidence>
<gene>
    <name evidence="10" type="ORF">NEF87_001705</name>
</gene>
<feature type="transmembrane region" description="Helical" evidence="8">
    <location>
        <begin position="80"/>
        <end position="101"/>
    </location>
</feature>
<evidence type="ECO:0000256" key="6">
    <source>
        <dbReference type="ARBA" id="ARBA00023136"/>
    </source>
</evidence>
<evidence type="ECO:0000256" key="4">
    <source>
        <dbReference type="ARBA" id="ARBA00022692"/>
    </source>
</evidence>
<dbReference type="InterPro" id="IPR045378">
    <property type="entry name" value="LNT_N"/>
</dbReference>
<dbReference type="GO" id="GO:0016746">
    <property type="term" value="F:acyltransferase activity"/>
    <property type="evidence" value="ECO:0007669"/>
    <property type="project" value="UniProtKB-KW"/>
</dbReference>
<evidence type="ECO:0000256" key="8">
    <source>
        <dbReference type="SAM" id="Phobius"/>
    </source>
</evidence>
<keyword evidence="4 8" id="KW-0812">Transmembrane</keyword>
<dbReference type="InterPro" id="IPR036526">
    <property type="entry name" value="C-N_Hydrolase_sf"/>
</dbReference>